<dbReference type="EMBL" id="WEZT01000018">
    <property type="protein sequence ID" value="MYV05945.1"/>
    <property type="molecule type" value="Genomic_DNA"/>
</dbReference>
<evidence type="ECO:0000313" key="1">
    <source>
        <dbReference type="EMBL" id="MYV05945.1"/>
    </source>
</evidence>
<comment type="caution">
    <text evidence="1">The sequence shown here is derived from an EMBL/GenBank/DDBJ whole genome shotgun (WGS) entry which is preliminary data.</text>
</comment>
<protein>
    <submittedName>
        <fullName evidence="1">Uncharacterized protein</fullName>
    </submittedName>
</protein>
<accession>A0A7C9MNR7</accession>
<dbReference type="Proteomes" id="UP000480570">
    <property type="component" value="Unassembled WGS sequence"/>
</dbReference>
<reference evidence="1 2" key="1">
    <citation type="journal article" date="2019" name="Appl. Environ. Microbiol.">
        <title>Genetic determinants of hydroxycinnamic acid metabolism in heterofermentative lactobacilli.</title>
        <authorList>
            <person name="Gaur G."/>
            <person name="Oh J.H."/>
            <person name="Filannino P."/>
            <person name="Gobbetti M."/>
            <person name="van Pijkeren J.P."/>
            <person name="Ganzle M.G."/>
        </authorList>
    </citation>
    <scope>NUCLEOTIDE SEQUENCE [LARGE SCALE GENOMIC DNA]</scope>
    <source>
        <strain evidence="1 2">FUA3583</strain>
    </source>
</reference>
<organism evidence="1 2">
    <name type="scientific">Furfurilactobacillus rossiae</name>
    <dbReference type="NCBI Taxonomy" id="231049"/>
    <lineage>
        <taxon>Bacteria</taxon>
        <taxon>Bacillati</taxon>
        <taxon>Bacillota</taxon>
        <taxon>Bacilli</taxon>
        <taxon>Lactobacillales</taxon>
        <taxon>Lactobacillaceae</taxon>
        <taxon>Furfurilactobacillus</taxon>
    </lineage>
</organism>
<evidence type="ECO:0000313" key="2">
    <source>
        <dbReference type="Proteomes" id="UP000480570"/>
    </source>
</evidence>
<dbReference type="AlphaFoldDB" id="A0A7C9MNR7"/>
<proteinExistence type="predicted"/>
<gene>
    <name evidence="1" type="ORF">GB992_08875</name>
</gene>
<name>A0A7C9MNR7_9LACO</name>
<sequence length="216" mass="25212">MKIDLDSISSQLKKLNSNEIMDVIVEYFEDKPIAHIIAKNQIDGVSEKNLIRTFPRLIFHNKCSKCGGEVRTRLLSRTRKYRYEDMCLSCGFTEYVKHEELNNILADSVATKAIASEYEYSDVNQRNYQDLNLKERTLLAACLWQVKKVDNELCPQWEESKLRIVSDIADSYGYFRFLANRKIVQVSPTSKKEGFDFNEDKKPTIYNIDVVNYVLR</sequence>